<dbReference type="InterPro" id="IPR010359">
    <property type="entry name" value="IrrE_HExxH"/>
</dbReference>
<evidence type="ECO:0000313" key="2">
    <source>
        <dbReference type="EMBL" id="KTR95831.1"/>
    </source>
</evidence>
<protein>
    <recommendedName>
        <fullName evidence="1">IrrE N-terminal-like domain-containing protein</fullName>
    </recommendedName>
</protein>
<dbReference type="RefSeq" id="WP_058622903.1">
    <property type="nucleotide sequence ID" value="NZ_LDRT01000023.1"/>
</dbReference>
<dbReference type="AlphaFoldDB" id="A0A147EZS4"/>
<name>A0A147EZS4_MICTE</name>
<evidence type="ECO:0000259" key="1">
    <source>
        <dbReference type="Pfam" id="PF06114"/>
    </source>
</evidence>
<dbReference type="Pfam" id="PF06114">
    <property type="entry name" value="Peptidase_M78"/>
    <property type="match status" value="1"/>
</dbReference>
<dbReference type="PATRIC" id="fig|2033.6.peg.1760"/>
<organism evidence="2 3">
    <name type="scientific">Microbacterium testaceum</name>
    <name type="common">Aureobacterium testaceum</name>
    <name type="synonym">Brevibacterium testaceum</name>
    <dbReference type="NCBI Taxonomy" id="2033"/>
    <lineage>
        <taxon>Bacteria</taxon>
        <taxon>Bacillati</taxon>
        <taxon>Actinomycetota</taxon>
        <taxon>Actinomycetes</taxon>
        <taxon>Micrococcales</taxon>
        <taxon>Microbacteriaceae</taxon>
        <taxon>Microbacterium</taxon>
    </lineage>
</organism>
<dbReference type="Proteomes" id="UP000075025">
    <property type="component" value="Unassembled WGS sequence"/>
</dbReference>
<evidence type="ECO:0000313" key="3">
    <source>
        <dbReference type="Proteomes" id="UP000075025"/>
    </source>
</evidence>
<feature type="domain" description="IrrE N-terminal-like" evidence="1">
    <location>
        <begin position="76"/>
        <end position="171"/>
    </location>
</feature>
<comment type="caution">
    <text evidence="2">The sequence shown here is derived from an EMBL/GenBank/DDBJ whole genome shotgun (WGS) entry which is preliminary data.</text>
</comment>
<dbReference type="EMBL" id="LDRT01000023">
    <property type="protein sequence ID" value="KTR95831.1"/>
    <property type="molecule type" value="Genomic_DNA"/>
</dbReference>
<dbReference type="OrthoDB" id="572608at2"/>
<reference evidence="2 3" key="1">
    <citation type="journal article" date="2016" name="Front. Microbiol.">
        <title>Genomic Resource of Rice Seed Associated Bacteria.</title>
        <authorList>
            <person name="Midha S."/>
            <person name="Bansal K."/>
            <person name="Sharma S."/>
            <person name="Kumar N."/>
            <person name="Patil P.P."/>
            <person name="Chaudhry V."/>
            <person name="Patil P.B."/>
        </authorList>
    </citation>
    <scope>NUCLEOTIDE SEQUENCE [LARGE SCALE GENOMIC DNA]</scope>
    <source>
        <strain evidence="2 3">NS220</strain>
    </source>
</reference>
<accession>A0A147EZS4</accession>
<gene>
    <name evidence="2" type="ORF">NS220_04555</name>
</gene>
<proteinExistence type="predicted"/>
<sequence>MAFQRGFKTWAKQIAADTRGELGLSLFDRLDPYRLAESLAIPVIRLSDLVDDAPEVAHLITEEPEAFSAVTVFEGRKRVIVHNDGHARVRINSDICHEISHGLLGHPPTPALDDSGCRVWNQDIEDEASWLSGCLLVPEEAAMAIARGRWTVETAARRFDVSAPMINFRLNATGARVRVARERRRRVA</sequence>